<evidence type="ECO:0000313" key="3">
    <source>
        <dbReference type="Proteomes" id="UP001257659"/>
    </source>
</evidence>
<gene>
    <name evidence="2" type="ORF">GGR31_000987</name>
</gene>
<dbReference type="PROSITE" id="PS51257">
    <property type="entry name" value="PROKAR_LIPOPROTEIN"/>
    <property type="match status" value="1"/>
</dbReference>
<feature type="chain" id="PRO_5047414777" evidence="1">
    <location>
        <begin position="21"/>
        <end position="354"/>
    </location>
</feature>
<dbReference type="EC" id="2.3.2.5" evidence="2"/>
<dbReference type="InterPro" id="IPR007788">
    <property type="entry name" value="QCT"/>
</dbReference>
<keyword evidence="1" id="KW-0732">Signal</keyword>
<keyword evidence="2" id="KW-0012">Acyltransferase</keyword>
<dbReference type="GO" id="GO:0016603">
    <property type="term" value="F:glutaminyl-peptide cyclotransferase activity"/>
    <property type="evidence" value="ECO:0007669"/>
    <property type="project" value="UniProtKB-EC"/>
</dbReference>
<dbReference type="InterPro" id="IPR015943">
    <property type="entry name" value="WD40/YVTN_repeat-like_dom_sf"/>
</dbReference>
<organism evidence="2 3">
    <name type="scientific">Mesonia maritima</name>
    <dbReference type="NCBI Taxonomy" id="1793873"/>
    <lineage>
        <taxon>Bacteria</taxon>
        <taxon>Pseudomonadati</taxon>
        <taxon>Bacteroidota</taxon>
        <taxon>Flavobacteriia</taxon>
        <taxon>Flavobacteriales</taxon>
        <taxon>Flavobacteriaceae</taxon>
        <taxon>Mesonia</taxon>
    </lineage>
</organism>
<accession>A0ABU1K426</accession>
<comment type="caution">
    <text evidence="2">The sequence shown here is derived from an EMBL/GenBank/DDBJ whole genome shotgun (WGS) entry which is preliminary data.</text>
</comment>
<dbReference type="Pfam" id="PF05096">
    <property type="entry name" value="Glu_cyclase_2"/>
    <property type="match status" value="1"/>
</dbReference>
<dbReference type="RefSeq" id="WP_309727267.1">
    <property type="nucleotide sequence ID" value="NZ_JAVDQA010000002.1"/>
</dbReference>
<dbReference type="SUPFAM" id="SSF50969">
    <property type="entry name" value="YVTN repeat-like/Quinoprotein amine dehydrogenase"/>
    <property type="match status" value="1"/>
</dbReference>
<dbReference type="EMBL" id="JAVDQA010000002">
    <property type="protein sequence ID" value="MDR6300356.1"/>
    <property type="molecule type" value="Genomic_DNA"/>
</dbReference>
<evidence type="ECO:0000256" key="1">
    <source>
        <dbReference type="SAM" id="SignalP"/>
    </source>
</evidence>
<keyword evidence="3" id="KW-1185">Reference proteome</keyword>
<dbReference type="InterPro" id="IPR011044">
    <property type="entry name" value="Quino_amine_DH_bsu"/>
</dbReference>
<keyword evidence="2" id="KW-0808">Transferase</keyword>
<evidence type="ECO:0000313" key="2">
    <source>
        <dbReference type="EMBL" id="MDR6300356.1"/>
    </source>
</evidence>
<reference evidence="2 3" key="1">
    <citation type="submission" date="2023-07" db="EMBL/GenBank/DDBJ databases">
        <title>Genomic Encyclopedia of Type Strains, Phase IV (KMG-IV): sequencing the most valuable type-strain genomes for metagenomic binning, comparative biology and taxonomic classification.</title>
        <authorList>
            <person name="Goeker M."/>
        </authorList>
    </citation>
    <scope>NUCLEOTIDE SEQUENCE [LARGE SCALE GENOMIC DNA]</scope>
    <source>
        <strain evidence="2 3">DSM 102814</strain>
    </source>
</reference>
<dbReference type="Gene3D" id="2.130.10.10">
    <property type="entry name" value="YVTN repeat-like/Quinoprotein amine dehydrogenase"/>
    <property type="match status" value="1"/>
</dbReference>
<proteinExistence type="predicted"/>
<dbReference type="Proteomes" id="UP001257659">
    <property type="component" value="Unassembled WGS sequence"/>
</dbReference>
<dbReference type="PANTHER" id="PTHR31270:SF1">
    <property type="entry name" value="GLUTAMINYL-PEPTIDE CYCLOTRANSFERASE"/>
    <property type="match status" value="1"/>
</dbReference>
<name>A0ABU1K426_9FLAO</name>
<protein>
    <submittedName>
        <fullName evidence="2">Glutaminyl-peptide cyclotransferase</fullName>
        <ecNumber evidence="2">2.3.2.5</ecNumber>
    </submittedName>
</protein>
<sequence length="354" mass="40189">MKFYNLLALFILGATLISCGDENSSKKNNYSIHISSEGENIQAKKPFSIQLKGIKKDKVDSIQYSYAGKIFNTSTELTSKNISLEKPLGRNQLNATIYNEGNKTTVEKEIILHAATSPKVFGYKIINTYPHDPAAFTQGLEFYNDTLYEGTGRNGESSLRKIDYKNGKVLKQIDLEKRYFGEGITILNDKIYQLTWKSNKGFIYDVNTLEKLQSFAYANSKEGWGLCNNGKNLYKSDGTEKIWILDPETIQEQAYIQPVTHKSLSTKFNELEWVNGKIYANTWQKDGIAIINPETGAIEGLIDFRGLRKELGNNSLLDNRDDVLNGIAFNKKTQKLFVTGKHWDKLFEVEIVEK</sequence>
<feature type="signal peptide" evidence="1">
    <location>
        <begin position="1"/>
        <end position="20"/>
    </location>
</feature>
<dbReference type="PANTHER" id="PTHR31270">
    <property type="entry name" value="GLUTAMINYL-PEPTIDE CYCLOTRANSFERASE"/>
    <property type="match status" value="1"/>
</dbReference>